<name>A0A8J8SHQ3_9FIRM</name>
<dbReference type="Gene3D" id="3.40.47.10">
    <property type="match status" value="1"/>
</dbReference>
<reference evidence="5" key="1">
    <citation type="submission" date="2020-07" db="EMBL/GenBank/DDBJ databases">
        <title>Vallitalea pronyensis genome.</title>
        <authorList>
            <person name="Postec A."/>
        </authorList>
    </citation>
    <scope>NUCLEOTIDE SEQUENCE</scope>
    <source>
        <strain evidence="5">FatNI3</strain>
    </source>
</reference>
<evidence type="ECO:0000256" key="1">
    <source>
        <dbReference type="ARBA" id="ARBA00022679"/>
    </source>
</evidence>
<dbReference type="SUPFAM" id="SSF53901">
    <property type="entry name" value="Thiolase-like"/>
    <property type="match status" value="1"/>
</dbReference>
<feature type="domain" description="Beta-ketoacyl-[acyl-carrier-protein] synthase III N-terminal" evidence="4">
    <location>
        <begin position="108"/>
        <end position="188"/>
    </location>
</feature>
<feature type="domain" description="Beta-ketoacyl-[acyl-carrier-protein] synthase III C-terminal" evidence="3">
    <location>
        <begin position="241"/>
        <end position="328"/>
    </location>
</feature>
<dbReference type="CDD" id="cd00830">
    <property type="entry name" value="KAS_III"/>
    <property type="match status" value="1"/>
</dbReference>
<evidence type="ECO:0000259" key="4">
    <source>
        <dbReference type="Pfam" id="PF08545"/>
    </source>
</evidence>
<accession>A0A8J8SHQ3</accession>
<dbReference type="GO" id="GO:0006633">
    <property type="term" value="P:fatty acid biosynthetic process"/>
    <property type="evidence" value="ECO:0007669"/>
    <property type="project" value="InterPro"/>
</dbReference>
<evidence type="ECO:0000313" key="6">
    <source>
        <dbReference type="Proteomes" id="UP000683246"/>
    </source>
</evidence>
<keyword evidence="1" id="KW-0808">Transferase</keyword>
<sequence length="329" mass="36079">MLRAKIVGTGRYVPDQLITNADMEKMLGEPLKPSIEEKLGIKQRYVTDEHESSVDLGEHAALKAIDEAGIKPEDIDLIIVATDTPEYISPATSSVLQGRIHAYNAGTFDLNASCSGFVAGMDVASRMIMTGGYTYILVVGVYNMTKFVDKSNPNVFPIFADGGGAIVLQAVEGEKEEGFLASKLIADGTQYDLLGIYAGGTKNPITIERLENKEHLLTFLKKLPPDRNIKLWPPLIKDVLNKVKMAYKDIDHIFLTQINKWVIEEVMKAINLPMEKTTCIMDRYGYTGSACIPMALDVALEEGRVKQGDLVVFIASGVGFNVSAAVFRL</sequence>
<dbReference type="PANTHER" id="PTHR34069:SF2">
    <property type="entry name" value="BETA-KETOACYL-[ACYL-CARRIER-PROTEIN] SYNTHASE III"/>
    <property type="match status" value="1"/>
</dbReference>
<dbReference type="InterPro" id="IPR013751">
    <property type="entry name" value="ACP_syn_III_N"/>
</dbReference>
<dbReference type="PANTHER" id="PTHR34069">
    <property type="entry name" value="3-OXOACYL-[ACYL-CARRIER-PROTEIN] SYNTHASE 3"/>
    <property type="match status" value="1"/>
</dbReference>
<dbReference type="EMBL" id="CP058649">
    <property type="protein sequence ID" value="QUI23638.1"/>
    <property type="molecule type" value="Genomic_DNA"/>
</dbReference>
<dbReference type="AlphaFoldDB" id="A0A8J8SHQ3"/>
<dbReference type="InterPro" id="IPR016039">
    <property type="entry name" value="Thiolase-like"/>
</dbReference>
<protein>
    <submittedName>
        <fullName evidence="5">Ketoacyl-ACP synthase III</fullName>
    </submittedName>
</protein>
<keyword evidence="6" id="KW-1185">Reference proteome</keyword>
<dbReference type="GO" id="GO:0004315">
    <property type="term" value="F:3-oxoacyl-[acyl-carrier-protein] synthase activity"/>
    <property type="evidence" value="ECO:0007669"/>
    <property type="project" value="InterPro"/>
</dbReference>
<dbReference type="NCBIfam" id="NF006829">
    <property type="entry name" value="PRK09352.1"/>
    <property type="match status" value="1"/>
</dbReference>
<dbReference type="InterPro" id="IPR013747">
    <property type="entry name" value="ACP_syn_III_C"/>
</dbReference>
<dbReference type="KEGG" id="vpy:HZI73_15665"/>
<dbReference type="Pfam" id="PF08541">
    <property type="entry name" value="ACP_syn_III_C"/>
    <property type="match status" value="1"/>
</dbReference>
<dbReference type="GO" id="GO:0044550">
    <property type="term" value="P:secondary metabolite biosynthetic process"/>
    <property type="evidence" value="ECO:0007669"/>
    <property type="project" value="TreeGrafter"/>
</dbReference>
<gene>
    <name evidence="5" type="ORF">HZI73_15665</name>
</gene>
<dbReference type="RefSeq" id="WP_212694324.1">
    <property type="nucleotide sequence ID" value="NZ_CP058649.1"/>
</dbReference>
<proteinExistence type="predicted"/>
<evidence type="ECO:0000259" key="3">
    <source>
        <dbReference type="Pfam" id="PF08541"/>
    </source>
</evidence>
<evidence type="ECO:0000256" key="2">
    <source>
        <dbReference type="ARBA" id="ARBA00023315"/>
    </source>
</evidence>
<keyword evidence="2" id="KW-0012">Acyltransferase</keyword>
<organism evidence="5 6">
    <name type="scientific">Vallitalea pronyensis</name>
    <dbReference type="NCBI Taxonomy" id="1348613"/>
    <lineage>
        <taxon>Bacteria</taxon>
        <taxon>Bacillati</taxon>
        <taxon>Bacillota</taxon>
        <taxon>Clostridia</taxon>
        <taxon>Lachnospirales</taxon>
        <taxon>Vallitaleaceae</taxon>
        <taxon>Vallitalea</taxon>
    </lineage>
</organism>
<dbReference type="Proteomes" id="UP000683246">
    <property type="component" value="Chromosome"/>
</dbReference>
<dbReference type="Pfam" id="PF08545">
    <property type="entry name" value="ACP_syn_III"/>
    <property type="match status" value="1"/>
</dbReference>
<evidence type="ECO:0000313" key="5">
    <source>
        <dbReference type="EMBL" id="QUI23638.1"/>
    </source>
</evidence>